<dbReference type="AlphaFoldDB" id="A0A9K3JV22"/>
<reference evidence="1" key="1">
    <citation type="journal article" date="2017" name="Nature">
        <title>The sunflower genome provides insights into oil metabolism, flowering and Asterid evolution.</title>
        <authorList>
            <person name="Badouin H."/>
            <person name="Gouzy J."/>
            <person name="Grassa C.J."/>
            <person name="Murat F."/>
            <person name="Staton S.E."/>
            <person name="Cottret L."/>
            <person name="Lelandais-Briere C."/>
            <person name="Owens G.L."/>
            <person name="Carrere S."/>
            <person name="Mayjonade B."/>
            <person name="Legrand L."/>
            <person name="Gill N."/>
            <person name="Kane N.C."/>
            <person name="Bowers J.E."/>
            <person name="Hubner S."/>
            <person name="Bellec A."/>
            <person name="Berard A."/>
            <person name="Berges H."/>
            <person name="Blanchet N."/>
            <person name="Boniface M.C."/>
            <person name="Brunel D."/>
            <person name="Catrice O."/>
            <person name="Chaidir N."/>
            <person name="Claudel C."/>
            <person name="Donnadieu C."/>
            <person name="Faraut T."/>
            <person name="Fievet G."/>
            <person name="Helmstetter N."/>
            <person name="King M."/>
            <person name="Knapp S.J."/>
            <person name="Lai Z."/>
            <person name="Le Paslier M.C."/>
            <person name="Lippi Y."/>
            <person name="Lorenzon L."/>
            <person name="Mandel J.R."/>
            <person name="Marage G."/>
            <person name="Marchand G."/>
            <person name="Marquand E."/>
            <person name="Bret-Mestries E."/>
            <person name="Morien E."/>
            <person name="Nambeesan S."/>
            <person name="Nguyen T."/>
            <person name="Pegot-Espagnet P."/>
            <person name="Pouilly N."/>
            <person name="Raftis F."/>
            <person name="Sallet E."/>
            <person name="Schiex T."/>
            <person name="Thomas J."/>
            <person name="Vandecasteele C."/>
            <person name="Vares D."/>
            <person name="Vear F."/>
            <person name="Vautrin S."/>
            <person name="Crespi M."/>
            <person name="Mangin B."/>
            <person name="Burke J.M."/>
            <person name="Salse J."/>
            <person name="Munos S."/>
            <person name="Vincourt P."/>
            <person name="Rieseberg L.H."/>
            <person name="Langlade N.B."/>
        </authorList>
    </citation>
    <scope>NUCLEOTIDE SEQUENCE</scope>
    <source>
        <tissue evidence="1">Leaves</tissue>
    </source>
</reference>
<proteinExistence type="predicted"/>
<comment type="caution">
    <text evidence="1">The sequence shown here is derived from an EMBL/GenBank/DDBJ whole genome shotgun (WGS) entry which is preliminary data.</text>
</comment>
<dbReference type="Proteomes" id="UP000215914">
    <property type="component" value="Unassembled WGS sequence"/>
</dbReference>
<organism evidence="1 2">
    <name type="scientific">Helianthus annuus</name>
    <name type="common">Common sunflower</name>
    <dbReference type="NCBI Taxonomy" id="4232"/>
    <lineage>
        <taxon>Eukaryota</taxon>
        <taxon>Viridiplantae</taxon>
        <taxon>Streptophyta</taxon>
        <taxon>Embryophyta</taxon>
        <taxon>Tracheophyta</taxon>
        <taxon>Spermatophyta</taxon>
        <taxon>Magnoliopsida</taxon>
        <taxon>eudicotyledons</taxon>
        <taxon>Gunneridae</taxon>
        <taxon>Pentapetalae</taxon>
        <taxon>asterids</taxon>
        <taxon>campanulids</taxon>
        <taxon>Asterales</taxon>
        <taxon>Asteraceae</taxon>
        <taxon>Asteroideae</taxon>
        <taxon>Heliantheae alliance</taxon>
        <taxon>Heliantheae</taxon>
        <taxon>Helianthus</taxon>
    </lineage>
</organism>
<sequence>MQIPMRLNECKRGSSLFVYEHELTDSKSIEASHVLFGCKLDLVGQVFDIDLLPNTLVSSDMILVIYVSSREFSAKRKSCVPSPQWGILISLRSSWWCRCWHCHRPCSF</sequence>
<reference evidence="1" key="2">
    <citation type="submission" date="2020-06" db="EMBL/GenBank/DDBJ databases">
        <title>Helianthus annuus Genome sequencing and assembly Release 2.</title>
        <authorList>
            <person name="Gouzy J."/>
            <person name="Langlade N."/>
            <person name="Munos S."/>
        </authorList>
    </citation>
    <scope>NUCLEOTIDE SEQUENCE</scope>
    <source>
        <tissue evidence="1">Leaves</tissue>
    </source>
</reference>
<evidence type="ECO:0000313" key="1">
    <source>
        <dbReference type="EMBL" id="KAF5822253.1"/>
    </source>
</evidence>
<keyword evidence="2" id="KW-1185">Reference proteome</keyword>
<name>A0A9K3JV22_HELAN</name>
<dbReference type="Gramene" id="mRNA:HanXRQr2_Chr01g0024301">
    <property type="protein sequence ID" value="mRNA:HanXRQr2_Chr01g0024301"/>
    <property type="gene ID" value="HanXRQr2_Chr01g0024301"/>
</dbReference>
<protein>
    <submittedName>
        <fullName evidence="1">Uncharacterized protein</fullName>
    </submittedName>
</protein>
<evidence type="ECO:0000313" key="2">
    <source>
        <dbReference type="Proteomes" id="UP000215914"/>
    </source>
</evidence>
<gene>
    <name evidence="1" type="ORF">HanXRQr2_Chr01g0024301</name>
</gene>
<dbReference type="EMBL" id="MNCJ02000316">
    <property type="protein sequence ID" value="KAF5822253.1"/>
    <property type="molecule type" value="Genomic_DNA"/>
</dbReference>
<accession>A0A9K3JV22</accession>